<keyword evidence="10" id="KW-0479">Metal-binding</keyword>
<dbReference type="CDD" id="cd16527">
    <property type="entry name" value="RING-HC_PEX10"/>
    <property type="match status" value="1"/>
</dbReference>
<evidence type="ECO:0000313" key="23">
    <source>
        <dbReference type="RefSeq" id="XP_032818219.1"/>
    </source>
</evidence>
<evidence type="ECO:0000256" key="12">
    <source>
        <dbReference type="ARBA" id="ARBA00022786"/>
    </source>
</evidence>
<dbReference type="GO" id="GO:0016558">
    <property type="term" value="P:protein import into peroxisome matrix"/>
    <property type="evidence" value="ECO:0007669"/>
    <property type="project" value="InterPro"/>
</dbReference>
<evidence type="ECO:0000313" key="22">
    <source>
        <dbReference type="Proteomes" id="UP001318040"/>
    </source>
</evidence>
<evidence type="ECO:0000256" key="10">
    <source>
        <dbReference type="ARBA" id="ARBA00022723"/>
    </source>
</evidence>
<dbReference type="GO" id="GO:0061630">
    <property type="term" value="F:ubiquitin protein ligase activity"/>
    <property type="evidence" value="ECO:0007669"/>
    <property type="project" value="UniProtKB-EC"/>
</dbReference>
<evidence type="ECO:0000256" key="8">
    <source>
        <dbReference type="ARBA" id="ARBA00022679"/>
    </source>
</evidence>
<evidence type="ECO:0000256" key="9">
    <source>
        <dbReference type="ARBA" id="ARBA00022692"/>
    </source>
</evidence>
<evidence type="ECO:0000256" key="17">
    <source>
        <dbReference type="ARBA" id="ARBA00023140"/>
    </source>
</evidence>
<comment type="subcellular location">
    <subcellularLocation>
        <location evidence="2">Peroxisome membrane</location>
        <topology evidence="2">Multi-pass membrane protein</topology>
    </subcellularLocation>
</comment>
<dbReference type="SMART" id="SM00184">
    <property type="entry name" value="RING"/>
    <property type="match status" value="1"/>
</dbReference>
<feature type="region of interest" description="Disordered" evidence="20">
    <location>
        <begin position="122"/>
        <end position="141"/>
    </location>
</feature>
<evidence type="ECO:0000256" key="6">
    <source>
        <dbReference type="ARBA" id="ARBA00022448"/>
    </source>
</evidence>
<evidence type="ECO:0000313" key="25">
    <source>
        <dbReference type="RefSeq" id="XP_032818222.1"/>
    </source>
</evidence>
<keyword evidence="14" id="KW-0653">Protein transport</keyword>
<comment type="pathway">
    <text evidence="3">Protein modification; protein ubiquitination.</text>
</comment>
<keyword evidence="12" id="KW-0833">Ubl conjugation pathway</keyword>
<dbReference type="CTD" id="5192"/>
<evidence type="ECO:0000256" key="20">
    <source>
        <dbReference type="SAM" id="MobiDB-lite"/>
    </source>
</evidence>
<dbReference type="InterPro" id="IPR025654">
    <property type="entry name" value="PEX2/10"/>
</dbReference>
<keyword evidence="6" id="KW-0813">Transport</keyword>
<evidence type="ECO:0000256" key="5">
    <source>
        <dbReference type="ARBA" id="ARBA00012483"/>
    </source>
</evidence>
<keyword evidence="17" id="KW-0576">Peroxisome</keyword>
<evidence type="ECO:0000256" key="4">
    <source>
        <dbReference type="ARBA" id="ARBA00008704"/>
    </source>
</evidence>
<keyword evidence="7" id="KW-0962">Peroxisome biogenesis</keyword>
<keyword evidence="13" id="KW-0862">Zinc</keyword>
<dbReference type="InterPro" id="IPR013083">
    <property type="entry name" value="Znf_RING/FYVE/PHD"/>
</dbReference>
<dbReference type="RefSeq" id="XP_032818221.1">
    <property type="nucleotide sequence ID" value="XM_032962330.1"/>
</dbReference>
<keyword evidence="8" id="KW-0808">Transferase</keyword>
<comment type="similarity">
    <text evidence="4">Belongs to the pex2/pex10/pex12 family.</text>
</comment>
<dbReference type="Gene3D" id="3.30.40.10">
    <property type="entry name" value="Zinc/RING finger domain, C3HC4 (zinc finger)"/>
    <property type="match status" value="1"/>
</dbReference>
<keyword evidence="15" id="KW-1133">Transmembrane helix</keyword>
<evidence type="ECO:0000313" key="24">
    <source>
        <dbReference type="RefSeq" id="XP_032818221.1"/>
    </source>
</evidence>
<evidence type="ECO:0000256" key="19">
    <source>
        <dbReference type="PROSITE-ProRule" id="PRU00175"/>
    </source>
</evidence>
<evidence type="ECO:0000256" key="14">
    <source>
        <dbReference type="ARBA" id="ARBA00022927"/>
    </source>
</evidence>
<evidence type="ECO:0000256" key="3">
    <source>
        <dbReference type="ARBA" id="ARBA00004906"/>
    </source>
</evidence>
<evidence type="ECO:0000256" key="18">
    <source>
        <dbReference type="ARBA" id="ARBA00045271"/>
    </source>
</evidence>
<dbReference type="EC" id="2.3.2.27" evidence="5"/>
<dbReference type="SUPFAM" id="SSF57850">
    <property type="entry name" value="RING/U-box"/>
    <property type="match status" value="1"/>
</dbReference>
<dbReference type="AlphaFoldDB" id="A0AAJ7TIW3"/>
<gene>
    <name evidence="23 24 25" type="primary">PEX10</name>
</gene>
<dbReference type="KEGG" id="pmrn:116946995"/>
<evidence type="ECO:0000259" key="21">
    <source>
        <dbReference type="PROSITE" id="PS50089"/>
    </source>
</evidence>
<dbReference type="InterPro" id="IPR001841">
    <property type="entry name" value="Znf_RING"/>
</dbReference>
<dbReference type="PROSITE" id="PS00518">
    <property type="entry name" value="ZF_RING_1"/>
    <property type="match status" value="1"/>
</dbReference>
<reference evidence="23 24" key="1">
    <citation type="submission" date="2025-04" db="UniProtKB">
        <authorList>
            <consortium name="RefSeq"/>
        </authorList>
    </citation>
    <scope>IDENTIFICATION</scope>
    <source>
        <tissue evidence="23 24">Sperm</tissue>
    </source>
</reference>
<evidence type="ECO:0000256" key="13">
    <source>
        <dbReference type="ARBA" id="ARBA00022833"/>
    </source>
</evidence>
<comment type="function">
    <text evidence="18">E3 ubiquitin-protein ligase component of a retrotranslocation channel required for peroxisome organization by mediating export of the PEX5 receptor from peroxisomes to the cytosol, thereby promoting PEX5 recycling. The retrotranslocation channel is composed of PEX2, PEX10 and PEX12; each subunit contributing transmembrane segments that coassemble into an open channel that specifically allows the passage of PEX5 through the peroxisomal membrane. PEX10 also regulates PEX5 recycling by acting as a E3 ubiquitin-protein ligase. When PEX5 recycling is compromised, PEX10 catalyzes polyubiquitination of PEX5 during its passage through the retrotranslocation channel, leading to its degradation.</text>
</comment>
<keyword evidence="11 19" id="KW-0863">Zinc-finger</keyword>
<sequence length="376" mass="42385">MSVYPARQPEIIRAAQKDEFYSNVIKGGLADVFQLLVGARKWLQWRRELELLADVTYLSLTTLSGFQTLGEEYVNAVQVDSSGRRVPSTSSRVLYALLHTALPYLLERGMVRLEHAIQQAENNAQLQQREGRPLSQGSSTYSLDDESHLLAAGSSESSSGAHRRTLLWLWRALGNARHRLQAPLGEIALWMQSRLADVQDKQRLLRVVQTTRQALAFLHRLHMSLFYIRGVFYHLAKRVAGIRYVLVRGFPQEDASMSTAYRVLGALSLVQLACTLALCARHAVTRARPRRDGEVQRVAPSSPHGGARGEGAWWGSSSSSSRCSLCLEPRRHATATPCGHLFCWACITEWAGTKAECPLCREKFQPHRLIYLRYYR</sequence>
<protein>
    <recommendedName>
        <fullName evidence="5">RING-type E3 ubiquitin transferase</fullName>
        <ecNumber evidence="5">2.3.2.27</ecNumber>
    </recommendedName>
</protein>
<proteinExistence type="inferred from homology"/>
<keyword evidence="9" id="KW-0812">Transmembrane</keyword>
<name>A0AAJ7TIW3_PETMA</name>
<evidence type="ECO:0000256" key="7">
    <source>
        <dbReference type="ARBA" id="ARBA00022593"/>
    </source>
</evidence>
<dbReference type="Pfam" id="PF04757">
    <property type="entry name" value="Pex2_Pex12"/>
    <property type="match status" value="1"/>
</dbReference>
<feature type="compositionally biased region" description="Low complexity" evidence="20">
    <location>
        <begin position="310"/>
        <end position="319"/>
    </location>
</feature>
<evidence type="ECO:0000256" key="11">
    <source>
        <dbReference type="ARBA" id="ARBA00022771"/>
    </source>
</evidence>
<keyword evidence="22" id="KW-1185">Reference proteome</keyword>
<dbReference type="FunFam" id="3.30.40.10:FF:000332">
    <property type="entry name" value="Peroxisome biogenesis factor 10"/>
    <property type="match status" value="1"/>
</dbReference>
<comment type="catalytic activity">
    <reaction evidence="1">
        <text>S-ubiquitinyl-[E2 ubiquitin-conjugating enzyme]-L-cysteine + [acceptor protein]-L-lysine = [E2 ubiquitin-conjugating enzyme]-L-cysteine + N(6)-ubiquitinyl-[acceptor protein]-L-lysine.</text>
        <dbReference type="EC" id="2.3.2.27"/>
    </reaction>
</comment>
<evidence type="ECO:0000256" key="1">
    <source>
        <dbReference type="ARBA" id="ARBA00000900"/>
    </source>
</evidence>
<accession>A0AAJ7TIW3</accession>
<evidence type="ECO:0000256" key="15">
    <source>
        <dbReference type="ARBA" id="ARBA00022989"/>
    </source>
</evidence>
<dbReference type="RefSeq" id="XP_032818219.1">
    <property type="nucleotide sequence ID" value="XM_032962328.1"/>
</dbReference>
<dbReference type="PANTHER" id="PTHR23350">
    <property type="entry name" value="PEROXISOME ASSEMBLY PROTEIN 10"/>
    <property type="match status" value="1"/>
</dbReference>
<dbReference type="InterPro" id="IPR017907">
    <property type="entry name" value="Znf_RING_CS"/>
</dbReference>
<evidence type="ECO:0000256" key="2">
    <source>
        <dbReference type="ARBA" id="ARBA00004585"/>
    </source>
</evidence>
<dbReference type="GO" id="GO:0005778">
    <property type="term" value="C:peroxisomal membrane"/>
    <property type="evidence" value="ECO:0007669"/>
    <property type="project" value="UniProtKB-SubCell"/>
</dbReference>
<feature type="region of interest" description="Disordered" evidence="20">
    <location>
        <begin position="290"/>
        <end position="319"/>
    </location>
</feature>
<dbReference type="Pfam" id="PF13920">
    <property type="entry name" value="zf-C3HC4_3"/>
    <property type="match status" value="1"/>
</dbReference>
<dbReference type="Proteomes" id="UP001318040">
    <property type="component" value="Chromosome 28"/>
</dbReference>
<organism evidence="22 23">
    <name type="scientific">Petromyzon marinus</name>
    <name type="common">Sea lamprey</name>
    <dbReference type="NCBI Taxonomy" id="7757"/>
    <lineage>
        <taxon>Eukaryota</taxon>
        <taxon>Metazoa</taxon>
        <taxon>Chordata</taxon>
        <taxon>Craniata</taxon>
        <taxon>Vertebrata</taxon>
        <taxon>Cyclostomata</taxon>
        <taxon>Hyperoartia</taxon>
        <taxon>Petromyzontiformes</taxon>
        <taxon>Petromyzontidae</taxon>
        <taxon>Petromyzon</taxon>
    </lineage>
</organism>
<evidence type="ECO:0000256" key="16">
    <source>
        <dbReference type="ARBA" id="ARBA00023136"/>
    </source>
</evidence>
<dbReference type="PANTHER" id="PTHR23350:SF0">
    <property type="entry name" value="PEROXISOME BIOGENESIS FACTOR 10"/>
    <property type="match status" value="1"/>
</dbReference>
<dbReference type="GO" id="GO:0008270">
    <property type="term" value="F:zinc ion binding"/>
    <property type="evidence" value="ECO:0007669"/>
    <property type="project" value="UniProtKB-KW"/>
</dbReference>
<dbReference type="PROSITE" id="PS50089">
    <property type="entry name" value="ZF_RING_2"/>
    <property type="match status" value="1"/>
</dbReference>
<dbReference type="InterPro" id="IPR006845">
    <property type="entry name" value="Pex_N"/>
</dbReference>
<keyword evidence="16" id="KW-0472">Membrane</keyword>
<feature type="domain" description="RING-type" evidence="21">
    <location>
        <begin position="323"/>
        <end position="361"/>
    </location>
</feature>
<dbReference type="RefSeq" id="XP_032818222.1">
    <property type="nucleotide sequence ID" value="XM_032962331.1"/>
</dbReference>